<comment type="catalytic activity">
    <reaction evidence="10">
        <text>citrate(out) + succinate(in) = citrate(in) + succinate(out)</text>
        <dbReference type="Rhea" id="RHEA:28835"/>
        <dbReference type="ChEBI" id="CHEBI:16947"/>
        <dbReference type="ChEBI" id="CHEBI:30031"/>
    </reaction>
</comment>
<dbReference type="Proteomes" id="UP000001307">
    <property type="component" value="Unassembled WGS sequence"/>
</dbReference>
<evidence type="ECO:0000256" key="1">
    <source>
        <dbReference type="ARBA" id="ARBA00004225"/>
    </source>
</evidence>
<feature type="repeat" description="Solcar" evidence="19">
    <location>
        <begin position="229"/>
        <end position="315"/>
    </location>
</feature>
<reference evidence="22" key="1">
    <citation type="journal article" date="2010" name="Science">
        <title>Plasticity of animal genome architecture unmasked by rapid evolution of a pelagic tunicate.</title>
        <authorList>
            <person name="Denoeud F."/>
            <person name="Henriet S."/>
            <person name="Mungpakdee S."/>
            <person name="Aury J.M."/>
            <person name="Da Silva C."/>
            <person name="Brinkmann H."/>
            <person name="Mikhaleva J."/>
            <person name="Olsen L.C."/>
            <person name="Jubin C."/>
            <person name="Canestro C."/>
            <person name="Bouquet J.M."/>
            <person name="Danks G."/>
            <person name="Poulain J."/>
            <person name="Campsteijn C."/>
            <person name="Adamski M."/>
            <person name="Cross I."/>
            <person name="Yadetie F."/>
            <person name="Muffato M."/>
            <person name="Louis A."/>
            <person name="Butcher S."/>
            <person name="Tsagkogeorga G."/>
            <person name="Konrad A."/>
            <person name="Singh S."/>
            <person name="Jensen M.F."/>
            <person name="Cong E.H."/>
            <person name="Eikeseth-Otteraa H."/>
            <person name="Noel B."/>
            <person name="Anthouard V."/>
            <person name="Porcel B.M."/>
            <person name="Kachouri-Lafond R."/>
            <person name="Nishino A."/>
            <person name="Ugolini M."/>
            <person name="Chourrout P."/>
            <person name="Nishida H."/>
            <person name="Aasland R."/>
            <person name="Huzurbazar S."/>
            <person name="Westhof E."/>
            <person name="Delsuc F."/>
            <person name="Lehrach H."/>
            <person name="Reinhardt R."/>
            <person name="Weissenbach J."/>
            <person name="Roy S.W."/>
            <person name="Artiguenave F."/>
            <person name="Postlethwait J.H."/>
            <person name="Manak J.R."/>
            <person name="Thompson E.M."/>
            <person name="Jaillon O."/>
            <person name="Du Pasquier L."/>
            <person name="Boudinot P."/>
            <person name="Liberles D.A."/>
            <person name="Volff J.N."/>
            <person name="Philippe H."/>
            <person name="Lenhard B."/>
            <person name="Roest Crollius H."/>
            <person name="Wincker P."/>
            <person name="Chourrout D."/>
        </authorList>
    </citation>
    <scope>NUCLEOTIDE SEQUENCE [LARGE SCALE GENOMIC DNA]</scope>
</reference>
<dbReference type="Pfam" id="PF00153">
    <property type="entry name" value="Mito_carr"/>
    <property type="match status" value="2"/>
</dbReference>
<dbReference type="InterPro" id="IPR036971">
    <property type="entry name" value="PDEase_catalytic_dom_sf"/>
</dbReference>
<evidence type="ECO:0000256" key="9">
    <source>
        <dbReference type="ARBA" id="ARBA00036042"/>
    </source>
</evidence>
<evidence type="ECO:0000256" key="14">
    <source>
        <dbReference type="ARBA" id="ARBA00048440"/>
    </source>
</evidence>
<feature type="repeat" description="Solcar" evidence="19">
    <location>
        <begin position="324"/>
        <end position="409"/>
    </location>
</feature>
<comment type="catalytic activity">
    <reaction evidence="11">
        <text>citrate(out) + (S)-malate(in) = citrate(in) + (S)-malate(out)</text>
        <dbReference type="Rhea" id="RHEA:72483"/>
        <dbReference type="ChEBI" id="CHEBI:15589"/>
        <dbReference type="ChEBI" id="CHEBI:16947"/>
    </reaction>
</comment>
<dbReference type="Pfam" id="PF00233">
    <property type="entry name" value="PDEase_I"/>
    <property type="match status" value="1"/>
</dbReference>
<comment type="catalytic activity">
    <reaction evidence="9">
        <text>cis-aconitate(in) + citrate(out) = cis-aconitate(out) + citrate(in)</text>
        <dbReference type="Rhea" id="RHEA:72475"/>
        <dbReference type="ChEBI" id="CHEBI:16383"/>
        <dbReference type="ChEBI" id="CHEBI:16947"/>
    </reaction>
</comment>
<evidence type="ECO:0000256" key="11">
    <source>
        <dbReference type="ARBA" id="ARBA00036668"/>
    </source>
</evidence>
<comment type="catalytic activity">
    <reaction evidence="16">
        <text>phosphoenolpyruvate(in) + citrate(out) = phosphoenolpyruvate(out) + citrate(in)</text>
        <dbReference type="Rhea" id="RHEA:72487"/>
        <dbReference type="ChEBI" id="CHEBI:16947"/>
        <dbReference type="ChEBI" id="CHEBI:58702"/>
    </reaction>
</comment>
<keyword evidence="5" id="KW-0677">Repeat</keyword>
<proteinExistence type="inferred from homology"/>
<comment type="catalytic activity">
    <reaction evidence="13">
        <text>D-threo-isocitrate(in) + citrate(out) = D-threo-isocitrate(out) + citrate(in)</text>
        <dbReference type="Rhea" id="RHEA:72471"/>
        <dbReference type="ChEBI" id="CHEBI:15562"/>
        <dbReference type="ChEBI" id="CHEBI:16947"/>
    </reaction>
</comment>
<comment type="catalytic activity">
    <reaction evidence="15">
        <text>trans-aconitate(in) + citrate(out) = trans-aconitate(out) + citrate(in)</text>
        <dbReference type="Rhea" id="RHEA:72479"/>
        <dbReference type="ChEBI" id="CHEBI:15708"/>
        <dbReference type="ChEBI" id="CHEBI:16947"/>
    </reaction>
</comment>
<comment type="catalytic activity">
    <reaction evidence="14">
        <text>maleate(in) + citrate(out) = maleate(out) + citrate(in)</text>
        <dbReference type="Rhea" id="RHEA:72491"/>
        <dbReference type="ChEBI" id="CHEBI:16947"/>
        <dbReference type="ChEBI" id="CHEBI:30780"/>
    </reaction>
</comment>
<protein>
    <recommendedName>
        <fullName evidence="12">Citrate transport protein</fullName>
    </recommendedName>
</protein>
<evidence type="ECO:0000256" key="7">
    <source>
        <dbReference type="ARBA" id="ARBA00023128"/>
    </source>
</evidence>
<keyword evidence="23" id="KW-1185">Reference proteome</keyword>
<dbReference type="InterPro" id="IPR003607">
    <property type="entry name" value="HD/PDEase_dom"/>
</dbReference>
<evidence type="ECO:0000256" key="12">
    <source>
        <dbReference type="ARBA" id="ARBA00042640"/>
    </source>
</evidence>
<evidence type="ECO:0000256" key="2">
    <source>
        <dbReference type="ARBA" id="ARBA00006375"/>
    </source>
</evidence>
<dbReference type="PANTHER" id="PTHR45788:SF4">
    <property type="entry name" value="TRICARBOXYLATE TRANSPORT PROTEIN, MITOCHONDRIAL"/>
    <property type="match status" value="1"/>
</dbReference>
<dbReference type="InterPro" id="IPR018108">
    <property type="entry name" value="MCP_transmembrane"/>
</dbReference>
<accession>E4XTP7</accession>
<evidence type="ECO:0000256" key="13">
    <source>
        <dbReference type="ARBA" id="ARBA00047569"/>
    </source>
</evidence>
<dbReference type="GO" id="GO:0004114">
    <property type="term" value="F:3',5'-cyclic-nucleotide phosphodiesterase activity"/>
    <property type="evidence" value="ECO:0007669"/>
    <property type="project" value="InterPro"/>
</dbReference>
<dbReference type="SUPFAM" id="SSF103506">
    <property type="entry name" value="Mitochondrial carrier"/>
    <property type="match status" value="1"/>
</dbReference>
<keyword evidence="7" id="KW-0496">Mitochondrion</keyword>
<dbReference type="InterPro" id="IPR023088">
    <property type="entry name" value="PDEase"/>
</dbReference>
<dbReference type="GO" id="GO:0046872">
    <property type="term" value="F:metal ion binding"/>
    <property type="evidence" value="ECO:0007669"/>
    <property type="project" value="UniProtKB-KW"/>
</dbReference>
<dbReference type="AlphaFoldDB" id="E4XTP7"/>
<evidence type="ECO:0000256" key="15">
    <source>
        <dbReference type="ARBA" id="ARBA00048949"/>
    </source>
</evidence>
<evidence type="ECO:0000256" key="3">
    <source>
        <dbReference type="ARBA" id="ARBA00022448"/>
    </source>
</evidence>
<dbReference type="GO" id="GO:0031966">
    <property type="term" value="C:mitochondrial membrane"/>
    <property type="evidence" value="ECO:0007669"/>
    <property type="project" value="UniProtKB-SubCell"/>
</dbReference>
<evidence type="ECO:0000256" key="8">
    <source>
        <dbReference type="ARBA" id="ARBA00023136"/>
    </source>
</evidence>
<dbReference type="GO" id="GO:0071913">
    <property type="term" value="F:citrate secondary active transmembrane transporter activity"/>
    <property type="evidence" value="ECO:0007669"/>
    <property type="project" value="TreeGrafter"/>
</dbReference>
<sequence length="416" mass="45786">MLFAAAIHDLAHTGQSNQFHINTKSTLALLYNDQAVLENHHISTAFRIMKTEEDKDLTSSLNDAQYKEFRQNVIAMVLSTDMSTHFDKIKTIKSAIRMPKDMEKIRIMELLLHSADLSNCVKSKYVWKNILAGGLAGGIEICITYPTEYVKTQLQLDEKANPPKYRGMVDCAKQTVAQRGPTGLYRGLSVLLVGSIPKAAVRFGAQQWASNKIQQGCFGANFAATNPLATSLLSGLFAGFSEAILAVCPMETVKVKFIHDMNQAKPQYRGLMHGMRTIIAQEGFRGCYKGLSATLAKQGSNQMIRFGVMDSLKAWHVERNGSGPGIMYTAIYGGLAGAASVIGNTPVDVVKTRMQGLDSGKYKSSIDCFMQILKKEGPMALYKGTLPRMSRVVLDVALVFVIYEEVLKVLDRVAPE</sequence>
<evidence type="ECO:0000259" key="21">
    <source>
        <dbReference type="PROSITE" id="PS51845"/>
    </source>
</evidence>
<comment type="similarity">
    <text evidence="2 20">Belongs to the mitochondrial carrier (TC 2.A.29) family.</text>
</comment>
<dbReference type="EMBL" id="FN653161">
    <property type="protein sequence ID" value="CBY13109.1"/>
    <property type="molecule type" value="Genomic_DNA"/>
</dbReference>
<gene>
    <name evidence="22" type="ORF">GSOID_T00003855001</name>
</gene>
<comment type="function">
    <text evidence="17">Mitochondrial electroneutral antiporter that exports citrate from the mitochondria into the cytosol in exchange for malate. Also able to mediate the exchange of citrate for isocitrate, phosphoenolpyruvate, cis-aconitate and to a lesser extent trans-aconitate, maleate and succinate. In the cytoplasm, citrate plays important roles in fatty acid and sterol synthesis, regulation of glycolysis, protein acetylation, and other physiopathological processes.</text>
</comment>
<feature type="binding site" evidence="18">
    <location>
        <position position="9"/>
    </location>
    <ligand>
        <name>Zn(2+)</name>
        <dbReference type="ChEBI" id="CHEBI:29105"/>
        <label>2</label>
    </ligand>
</feature>
<dbReference type="InterPro" id="IPR002073">
    <property type="entry name" value="PDEase_catalytic_dom"/>
</dbReference>
<dbReference type="InParanoid" id="E4XTP7"/>
<dbReference type="InterPro" id="IPR023395">
    <property type="entry name" value="MCP_dom_sf"/>
</dbReference>
<feature type="binding site" evidence="18">
    <location>
        <position position="9"/>
    </location>
    <ligand>
        <name>Zn(2+)</name>
        <dbReference type="ChEBI" id="CHEBI:29105"/>
        <label>1</label>
    </ligand>
</feature>
<keyword evidence="8 19" id="KW-0472">Membrane</keyword>
<evidence type="ECO:0000256" key="10">
    <source>
        <dbReference type="ARBA" id="ARBA00036264"/>
    </source>
</evidence>
<evidence type="ECO:0000256" key="19">
    <source>
        <dbReference type="PROSITE-ProRule" id="PRU00282"/>
    </source>
</evidence>
<keyword evidence="3 20" id="KW-0813">Transport</keyword>
<organism evidence="22">
    <name type="scientific">Oikopleura dioica</name>
    <name type="common">Tunicate</name>
    <dbReference type="NCBI Taxonomy" id="34765"/>
    <lineage>
        <taxon>Eukaryota</taxon>
        <taxon>Metazoa</taxon>
        <taxon>Chordata</taxon>
        <taxon>Tunicata</taxon>
        <taxon>Appendicularia</taxon>
        <taxon>Copelata</taxon>
        <taxon>Oikopleuridae</taxon>
        <taxon>Oikopleura</taxon>
    </lineage>
</organism>
<evidence type="ECO:0000256" key="17">
    <source>
        <dbReference type="ARBA" id="ARBA00093390"/>
    </source>
</evidence>
<dbReference type="FunFam" id="1.50.40.10:FF:000007">
    <property type="entry name" value="Mitochondrial tricarboxylate transport protein-like"/>
    <property type="match status" value="1"/>
</dbReference>
<evidence type="ECO:0000256" key="5">
    <source>
        <dbReference type="ARBA" id="ARBA00022737"/>
    </source>
</evidence>
<feature type="repeat" description="Solcar" evidence="19">
    <location>
        <begin position="124"/>
        <end position="212"/>
    </location>
</feature>
<keyword evidence="6" id="KW-1133">Transmembrane helix</keyword>
<evidence type="ECO:0000256" key="6">
    <source>
        <dbReference type="ARBA" id="ARBA00022989"/>
    </source>
</evidence>
<feature type="domain" description="PDEase" evidence="21">
    <location>
        <begin position="1"/>
        <end position="122"/>
    </location>
</feature>
<dbReference type="FunCoup" id="E4XTP7">
    <property type="interactions" value="203"/>
</dbReference>
<evidence type="ECO:0000256" key="16">
    <source>
        <dbReference type="ARBA" id="ARBA00049256"/>
    </source>
</evidence>
<keyword evidence="4 19" id="KW-0812">Transmembrane</keyword>
<dbReference type="CDD" id="cd00077">
    <property type="entry name" value="HDc"/>
    <property type="match status" value="1"/>
</dbReference>
<keyword evidence="18" id="KW-0479">Metal-binding</keyword>
<feature type="binding site" evidence="18">
    <location>
        <position position="8"/>
    </location>
    <ligand>
        <name>Zn(2+)</name>
        <dbReference type="ChEBI" id="CHEBI:29105"/>
        <label>1</label>
    </ligand>
</feature>
<dbReference type="GO" id="GO:0007165">
    <property type="term" value="P:signal transduction"/>
    <property type="evidence" value="ECO:0007669"/>
    <property type="project" value="InterPro"/>
</dbReference>
<comment type="subcellular location">
    <subcellularLocation>
        <location evidence="1">Mitochondrion membrane</location>
        <topology evidence="1">Multi-pass membrane protein</topology>
    </subcellularLocation>
</comment>
<dbReference type="PRINTS" id="PR00387">
    <property type="entry name" value="PDIESTERASE1"/>
</dbReference>
<dbReference type="GO" id="GO:0006843">
    <property type="term" value="P:mitochondrial citrate transmembrane transport"/>
    <property type="evidence" value="ECO:0007669"/>
    <property type="project" value="TreeGrafter"/>
</dbReference>
<dbReference type="PROSITE" id="PS51845">
    <property type="entry name" value="PDEASE_I_2"/>
    <property type="match status" value="1"/>
</dbReference>
<dbReference type="PROSITE" id="PS00126">
    <property type="entry name" value="PDEASE_I_1"/>
    <property type="match status" value="1"/>
</dbReference>
<dbReference type="OrthoDB" id="44467at2759"/>
<dbReference type="PANTHER" id="PTHR45788">
    <property type="entry name" value="SUCCINATE/FUMARATE MITOCHONDRIAL TRANSPORTER-RELATED"/>
    <property type="match status" value="1"/>
</dbReference>
<dbReference type="PROSITE" id="PS50920">
    <property type="entry name" value="SOLCAR"/>
    <property type="match status" value="3"/>
</dbReference>
<feature type="binding site" evidence="18">
    <location>
        <position position="116"/>
    </location>
    <ligand>
        <name>Zn(2+)</name>
        <dbReference type="ChEBI" id="CHEBI:29105"/>
        <label>1</label>
    </ligand>
</feature>
<dbReference type="InterPro" id="IPR023174">
    <property type="entry name" value="PDEase_CS"/>
</dbReference>
<dbReference type="Gene3D" id="1.10.1300.10">
    <property type="entry name" value="3'5'-cyclic nucleotide phosphodiesterase, catalytic domain"/>
    <property type="match status" value="1"/>
</dbReference>
<dbReference type="InterPro" id="IPR049563">
    <property type="entry name" value="TXTP-like"/>
</dbReference>
<dbReference type="SUPFAM" id="SSF109604">
    <property type="entry name" value="HD-domain/PDEase-like"/>
    <property type="match status" value="1"/>
</dbReference>
<dbReference type="Gene3D" id="1.50.40.10">
    <property type="entry name" value="Mitochondrial carrier domain"/>
    <property type="match status" value="1"/>
</dbReference>
<name>E4XTP7_OIKDI</name>
<evidence type="ECO:0000256" key="4">
    <source>
        <dbReference type="ARBA" id="ARBA00022692"/>
    </source>
</evidence>
<evidence type="ECO:0000313" key="22">
    <source>
        <dbReference type="EMBL" id="CBY13109.1"/>
    </source>
</evidence>
<evidence type="ECO:0000256" key="18">
    <source>
        <dbReference type="PIRSR" id="PIRSR623088-3"/>
    </source>
</evidence>
<evidence type="ECO:0000313" key="23">
    <source>
        <dbReference type="Proteomes" id="UP000001307"/>
    </source>
</evidence>
<evidence type="ECO:0000256" key="20">
    <source>
        <dbReference type="RuleBase" id="RU000488"/>
    </source>
</evidence>